<evidence type="ECO:0000313" key="2">
    <source>
        <dbReference type="EMBL" id="KJH50599.1"/>
    </source>
</evidence>
<sequence>MTDEGADEVKVFRRTDAEDLETNAQSSHQLAEDKKDVVLETELESRPSGDPLIAFMNRFGNMTVETVKERFISTNNICFSVLLNGFCLFRSKTGAFVKPIPSPSFANLANLQNAAAYSPSFGLPFMMPWIMGRSFIESYESSSLSLDFALTI</sequence>
<feature type="compositionally biased region" description="Basic and acidic residues" evidence="1">
    <location>
        <begin position="7"/>
        <end position="17"/>
    </location>
</feature>
<dbReference type="Proteomes" id="UP000053766">
    <property type="component" value="Unassembled WGS sequence"/>
</dbReference>
<accession>A0A0D8Y3J8</accession>
<reference evidence="2 3" key="1">
    <citation type="submission" date="2013-11" db="EMBL/GenBank/DDBJ databases">
        <title>Draft genome of the bovine lungworm Dictyocaulus viviparus.</title>
        <authorList>
            <person name="Mitreva M."/>
        </authorList>
    </citation>
    <scope>NUCLEOTIDE SEQUENCE [LARGE SCALE GENOMIC DNA]</scope>
    <source>
        <strain evidence="2 3">HannoverDv2000</strain>
    </source>
</reference>
<protein>
    <submittedName>
        <fullName evidence="2">Uncharacterized protein</fullName>
    </submittedName>
</protein>
<evidence type="ECO:0000313" key="3">
    <source>
        <dbReference type="Proteomes" id="UP000053766"/>
    </source>
</evidence>
<evidence type="ECO:0000256" key="1">
    <source>
        <dbReference type="SAM" id="MobiDB-lite"/>
    </source>
</evidence>
<proteinExistence type="predicted"/>
<gene>
    <name evidence="2" type="ORF">DICVIV_03273</name>
</gene>
<dbReference type="EMBL" id="KN716202">
    <property type="protein sequence ID" value="KJH50599.1"/>
    <property type="molecule type" value="Genomic_DNA"/>
</dbReference>
<dbReference type="STRING" id="29172.A0A0D8Y3J8"/>
<keyword evidence="3" id="KW-1185">Reference proteome</keyword>
<feature type="region of interest" description="Disordered" evidence="1">
    <location>
        <begin position="1"/>
        <end position="32"/>
    </location>
</feature>
<dbReference type="AlphaFoldDB" id="A0A0D8Y3J8"/>
<name>A0A0D8Y3J8_DICVI</name>
<organism evidence="2 3">
    <name type="scientific">Dictyocaulus viviparus</name>
    <name type="common">Bovine lungworm</name>
    <dbReference type="NCBI Taxonomy" id="29172"/>
    <lineage>
        <taxon>Eukaryota</taxon>
        <taxon>Metazoa</taxon>
        <taxon>Ecdysozoa</taxon>
        <taxon>Nematoda</taxon>
        <taxon>Chromadorea</taxon>
        <taxon>Rhabditida</taxon>
        <taxon>Rhabditina</taxon>
        <taxon>Rhabditomorpha</taxon>
        <taxon>Strongyloidea</taxon>
        <taxon>Metastrongylidae</taxon>
        <taxon>Dictyocaulus</taxon>
    </lineage>
</organism>
<dbReference type="OrthoDB" id="2307332at2759"/>
<reference evidence="3" key="2">
    <citation type="journal article" date="2016" name="Sci. Rep.">
        <title>Dictyocaulus viviparus genome, variome and transcriptome elucidate lungworm biology and support future intervention.</title>
        <authorList>
            <person name="McNulty S.N."/>
            <person name="Strube C."/>
            <person name="Rosa B.A."/>
            <person name="Martin J.C."/>
            <person name="Tyagi R."/>
            <person name="Choi Y.J."/>
            <person name="Wang Q."/>
            <person name="Hallsworth Pepin K."/>
            <person name="Zhang X."/>
            <person name="Ozersky P."/>
            <person name="Wilson R.K."/>
            <person name="Sternberg P.W."/>
            <person name="Gasser R.B."/>
            <person name="Mitreva M."/>
        </authorList>
    </citation>
    <scope>NUCLEOTIDE SEQUENCE [LARGE SCALE GENOMIC DNA]</scope>
    <source>
        <strain evidence="3">HannoverDv2000</strain>
    </source>
</reference>